<dbReference type="PANTHER" id="PTHR48098:SF6">
    <property type="entry name" value="FERRI-BACILLIBACTIN ESTERASE BESA"/>
    <property type="match status" value="1"/>
</dbReference>
<dbReference type="Gene3D" id="3.40.50.1820">
    <property type="entry name" value="alpha/beta hydrolase"/>
    <property type="match status" value="1"/>
</dbReference>
<gene>
    <name evidence="1" type="ORF">AAEO56_16665</name>
</gene>
<reference evidence="1 2" key="1">
    <citation type="submission" date="2024-04" db="EMBL/GenBank/DDBJ databases">
        <title>Flavobacterium sp. DGU11 16S ribosomal RNA gene Genome sequencing and assembly.</title>
        <authorList>
            <person name="Park S."/>
        </authorList>
    </citation>
    <scope>NUCLEOTIDE SEQUENCE [LARGE SCALE GENOMIC DNA]</scope>
    <source>
        <strain evidence="1 2">DGU11</strain>
    </source>
</reference>
<keyword evidence="2" id="KW-1185">Reference proteome</keyword>
<evidence type="ECO:0000313" key="1">
    <source>
        <dbReference type="EMBL" id="MEL1245909.1"/>
    </source>
</evidence>
<name>A0ABU9I0G3_9FLAO</name>
<dbReference type="PANTHER" id="PTHR48098">
    <property type="entry name" value="ENTEROCHELIN ESTERASE-RELATED"/>
    <property type="match status" value="1"/>
</dbReference>
<accession>A0ABU9I0G3</accession>
<sequence>MKTIAALFFFSVLNCIAQTSGRIIKIDNFQSKFINARNVQIWLPPGYDTNKKEKYPVLYMHDGQNVFDKGNAGFGVAWEADGTAEKLIKEGKVKPFIIVTAAHGDSLRYMEYFPEKAAKNFTDEDNKVFKELSEKMNVQVNWLADEYLQFMIRELKPYIDKNYRTLPDAKNTSVCGSSMGGLISMYGICEYPEVFGQAACVSTHWPLLFDNNNMHPSEAVRTYMKDHLPSPTNHRIYFDYGTETLDQYYEVHQKMVDEIMQAKGFTEGTNWVTRKFEGASHDEQSWQDRMDVILEFLYGK</sequence>
<evidence type="ECO:0000313" key="2">
    <source>
        <dbReference type="Proteomes" id="UP001464555"/>
    </source>
</evidence>
<dbReference type="RefSeq" id="WP_341698206.1">
    <property type="nucleotide sequence ID" value="NZ_JBBYHR010000010.1"/>
</dbReference>
<dbReference type="Proteomes" id="UP001464555">
    <property type="component" value="Unassembled WGS sequence"/>
</dbReference>
<organism evidence="1 2">
    <name type="scientific">Flavobacterium arundinis</name>
    <dbReference type="NCBI Taxonomy" id="3139143"/>
    <lineage>
        <taxon>Bacteria</taxon>
        <taxon>Pseudomonadati</taxon>
        <taxon>Bacteroidota</taxon>
        <taxon>Flavobacteriia</taxon>
        <taxon>Flavobacteriales</taxon>
        <taxon>Flavobacteriaceae</taxon>
        <taxon>Flavobacterium</taxon>
    </lineage>
</organism>
<keyword evidence="1" id="KW-0378">Hydrolase</keyword>
<protein>
    <submittedName>
        <fullName evidence="1">Alpha/beta hydrolase-fold protein</fullName>
    </submittedName>
</protein>
<dbReference type="Pfam" id="PF00756">
    <property type="entry name" value="Esterase"/>
    <property type="match status" value="1"/>
</dbReference>
<dbReference type="GO" id="GO:0016787">
    <property type="term" value="F:hydrolase activity"/>
    <property type="evidence" value="ECO:0007669"/>
    <property type="project" value="UniProtKB-KW"/>
</dbReference>
<comment type="caution">
    <text evidence="1">The sequence shown here is derived from an EMBL/GenBank/DDBJ whole genome shotgun (WGS) entry which is preliminary data.</text>
</comment>
<dbReference type="InterPro" id="IPR000801">
    <property type="entry name" value="Esterase-like"/>
</dbReference>
<dbReference type="EMBL" id="JBBYHR010000010">
    <property type="protein sequence ID" value="MEL1245909.1"/>
    <property type="molecule type" value="Genomic_DNA"/>
</dbReference>
<dbReference type="SUPFAM" id="SSF53474">
    <property type="entry name" value="alpha/beta-Hydrolases"/>
    <property type="match status" value="1"/>
</dbReference>
<proteinExistence type="predicted"/>
<dbReference type="InterPro" id="IPR029058">
    <property type="entry name" value="AB_hydrolase_fold"/>
</dbReference>
<dbReference type="InterPro" id="IPR050583">
    <property type="entry name" value="Mycobacterial_A85_antigen"/>
</dbReference>